<keyword evidence="1" id="KW-0472">Membrane</keyword>
<feature type="transmembrane region" description="Helical" evidence="1">
    <location>
        <begin position="12"/>
        <end position="28"/>
    </location>
</feature>
<name>A0A5C8V4P8_9FLAO</name>
<keyword evidence="1" id="KW-1133">Transmembrane helix</keyword>
<accession>A0A5C8V4P8</accession>
<keyword evidence="1" id="KW-0812">Transmembrane</keyword>
<evidence type="ECO:0000313" key="2">
    <source>
        <dbReference type="EMBL" id="TXN36865.1"/>
    </source>
</evidence>
<comment type="caution">
    <text evidence="2">The sequence shown here is derived from an EMBL/GenBank/DDBJ whole genome shotgun (WGS) entry which is preliminary data.</text>
</comment>
<dbReference type="EMBL" id="VRUR01000001">
    <property type="protein sequence ID" value="TXN36865.1"/>
    <property type="molecule type" value="Genomic_DNA"/>
</dbReference>
<organism evidence="2 3">
    <name type="scientific">Flagellimonas hymeniacidonis</name>
    <dbReference type="NCBI Taxonomy" id="2603628"/>
    <lineage>
        <taxon>Bacteria</taxon>
        <taxon>Pseudomonadati</taxon>
        <taxon>Bacteroidota</taxon>
        <taxon>Flavobacteriia</taxon>
        <taxon>Flavobacteriales</taxon>
        <taxon>Flavobacteriaceae</taxon>
        <taxon>Flagellimonas</taxon>
    </lineage>
</organism>
<dbReference type="AlphaFoldDB" id="A0A5C8V4P8"/>
<gene>
    <name evidence="2" type="ORF">FVB32_00845</name>
</gene>
<dbReference type="Proteomes" id="UP000321456">
    <property type="component" value="Unassembled WGS sequence"/>
</dbReference>
<dbReference type="RefSeq" id="WP_147740698.1">
    <property type="nucleotide sequence ID" value="NZ_VRUR01000001.1"/>
</dbReference>
<evidence type="ECO:0000256" key="1">
    <source>
        <dbReference type="SAM" id="Phobius"/>
    </source>
</evidence>
<keyword evidence="3" id="KW-1185">Reference proteome</keyword>
<reference evidence="2 3" key="1">
    <citation type="submission" date="2019-08" db="EMBL/GenBank/DDBJ databases">
        <title>Professor.</title>
        <authorList>
            <person name="Park J.S."/>
        </authorList>
    </citation>
    <scope>NUCLEOTIDE SEQUENCE [LARGE SCALE GENOMIC DNA]</scope>
    <source>
        <strain evidence="2 3">176CP5-101</strain>
    </source>
</reference>
<evidence type="ECO:0000313" key="3">
    <source>
        <dbReference type="Proteomes" id="UP000321456"/>
    </source>
</evidence>
<proteinExistence type="predicted"/>
<protein>
    <submittedName>
        <fullName evidence="2">Uncharacterized protein</fullName>
    </submittedName>
</protein>
<sequence>MDANLRKRHKYSWLLLAIILPILLILIIKDLNFNQPENISYETNGSSSNNMVDANLTKSDGAYILELNVKYPLKSASSVIYALNMKGEKGTKLGQIKGIGSYTFPSEKEIQGIIIQDVLKNEEILKMEF</sequence>